<keyword evidence="1" id="KW-0547">Nucleotide-binding</keyword>
<dbReference type="SMART" id="SM00382">
    <property type="entry name" value="AAA"/>
    <property type="match status" value="1"/>
</dbReference>
<organism evidence="6 7">
    <name type="scientific">Oceanobacillus jeddahense</name>
    <dbReference type="NCBI Taxonomy" id="1462527"/>
    <lineage>
        <taxon>Bacteria</taxon>
        <taxon>Bacillati</taxon>
        <taxon>Bacillota</taxon>
        <taxon>Bacilli</taxon>
        <taxon>Bacillales</taxon>
        <taxon>Bacillaceae</taxon>
        <taxon>Oceanobacillus</taxon>
    </lineage>
</organism>
<dbReference type="PANTHER" id="PTHR32071">
    <property type="entry name" value="TRANSCRIPTIONAL REGULATORY PROTEIN"/>
    <property type="match status" value="1"/>
</dbReference>
<dbReference type="InterPro" id="IPR025943">
    <property type="entry name" value="Sigma_54_int_dom_ATP-bd_2"/>
</dbReference>
<protein>
    <submittedName>
        <fullName evidence="6">Sigma 54-interacting transcriptional regulator</fullName>
    </submittedName>
</protein>
<dbReference type="InterPro" id="IPR027417">
    <property type="entry name" value="P-loop_NTPase"/>
</dbReference>
<dbReference type="EMBL" id="CP101914">
    <property type="protein sequence ID" value="UUI03311.1"/>
    <property type="molecule type" value="Genomic_DNA"/>
</dbReference>
<dbReference type="Gene3D" id="1.10.8.60">
    <property type="match status" value="1"/>
</dbReference>
<evidence type="ECO:0000313" key="6">
    <source>
        <dbReference type="EMBL" id="UUI03311.1"/>
    </source>
</evidence>
<proteinExistence type="predicted"/>
<dbReference type="InterPro" id="IPR009057">
    <property type="entry name" value="Homeodomain-like_sf"/>
</dbReference>
<evidence type="ECO:0000256" key="1">
    <source>
        <dbReference type="ARBA" id="ARBA00022741"/>
    </source>
</evidence>
<dbReference type="RefSeq" id="WP_256708409.1">
    <property type="nucleotide sequence ID" value="NZ_CP101914.1"/>
</dbReference>
<dbReference type="PANTHER" id="PTHR32071:SF57">
    <property type="entry name" value="C4-DICARBOXYLATE TRANSPORT TRANSCRIPTIONAL REGULATORY PROTEIN DCTD"/>
    <property type="match status" value="1"/>
</dbReference>
<dbReference type="Gene3D" id="3.30.450.40">
    <property type="match status" value="1"/>
</dbReference>
<accession>A0ABY5JW78</accession>
<dbReference type="InterPro" id="IPR003593">
    <property type="entry name" value="AAA+_ATPase"/>
</dbReference>
<evidence type="ECO:0000256" key="3">
    <source>
        <dbReference type="ARBA" id="ARBA00023015"/>
    </source>
</evidence>
<dbReference type="Gene3D" id="1.10.10.60">
    <property type="entry name" value="Homeodomain-like"/>
    <property type="match status" value="1"/>
</dbReference>
<dbReference type="InterPro" id="IPR002197">
    <property type="entry name" value="HTH_Fis"/>
</dbReference>
<keyword evidence="2" id="KW-0067">ATP-binding</keyword>
<dbReference type="InterPro" id="IPR002078">
    <property type="entry name" value="Sigma_54_int"/>
</dbReference>
<evidence type="ECO:0000259" key="5">
    <source>
        <dbReference type="PROSITE" id="PS50045"/>
    </source>
</evidence>
<keyword evidence="7" id="KW-1185">Reference proteome</keyword>
<dbReference type="SUPFAM" id="SSF46689">
    <property type="entry name" value="Homeodomain-like"/>
    <property type="match status" value="1"/>
</dbReference>
<keyword evidence="3" id="KW-0805">Transcription regulation</keyword>
<reference evidence="6" key="1">
    <citation type="submission" date="2022-07" db="EMBL/GenBank/DDBJ databases">
        <title>FELIX.</title>
        <authorList>
            <person name="Wan K.H."/>
            <person name="Park S."/>
            <person name="Lawrence Q."/>
            <person name="Eichenberger J.P."/>
            <person name="Booth B.W."/>
            <person name="Piaggio A.J."/>
            <person name="Chandler J.C."/>
            <person name="Franklin A.B."/>
            <person name="Celniker S.E."/>
        </authorList>
    </citation>
    <scope>NUCLEOTIDE SEQUENCE</scope>
    <source>
        <strain evidence="6">QA-1986 374</strain>
    </source>
</reference>
<dbReference type="Gene3D" id="3.40.50.300">
    <property type="entry name" value="P-loop containing nucleotide triphosphate hydrolases"/>
    <property type="match status" value="1"/>
</dbReference>
<evidence type="ECO:0000313" key="7">
    <source>
        <dbReference type="Proteomes" id="UP001059773"/>
    </source>
</evidence>
<sequence length="586" mass="67064">MDILKDIAEHVQHMAEIISETFSMDVEIVDSNFVRIGAAGVVGKKINQAVSFGTTTREVLDDPKIIVVESKSNHFCSICPGRKKCPYYGGIVAPVLYNNEAIGVINILGYYKEDMEKLINNQHRLFNFIEKITNMISLKIKEIETKLICQKVQDDLPYGLIMINHNGIVQSTNNEANYLLAREKNLLGKHINEVLGRDINLFENMEQSIEIKITNSKDRWNKNDNVDIHVEAVNQKNNLLGFLITINKKKNNKEEKIEVGNETRFLERIIGESSAIKEMKQKTARFAKSSSTIILEGESGTGKELFAEAIHYNSNRSTKPFIPINASAIPESLVESELFGYEKNTFTGADRDGKIGIFEAANGGTIFIDEIATIPFYLQRKLLRFLENKEVFRIGSTKPRKLDVRIVTATNEDLKELVKEGKFRKDLYYRLNVLSLRIPPLRERGHDILILADYFLHKFCLELKKENVFISKHTKNLLLNHVWEGNIRELKNVMEFAVHDLKDNRKEIKTENLPSYLMEDLVTNQSFINNEDEKNVASIEQYEKNILNNLINEVRAGKETMSNVAKTLGISRSTLYRKIKSYNLKA</sequence>
<dbReference type="SUPFAM" id="SSF52540">
    <property type="entry name" value="P-loop containing nucleoside triphosphate hydrolases"/>
    <property type="match status" value="1"/>
</dbReference>
<dbReference type="PROSITE" id="PS50045">
    <property type="entry name" value="SIGMA54_INTERACT_4"/>
    <property type="match status" value="1"/>
</dbReference>
<dbReference type="Pfam" id="PF02954">
    <property type="entry name" value="HTH_8"/>
    <property type="match status" value="1"/>
</dbReference>
<keyword evidence="4" id="KW-0804">Transcription</keyword>
<dbReference type="Pfam" id="PF00158">
    <property type="entry name" value="Sigma54_activat"/>
    <property type="match status" value="1"/>
</dbReference>
<dbReference type="InterPro" id="IPR058031">
    <property type="entry name" value="AAA_lid_NorR"/>
</dbReference>
<name>A0ABY5JW78_9BACI</name>
<evidence type="ECO:0000256" key="4">
    <source>
        <dbReference type="ARBA" id="ARBA00023163"/>
    </source>
</evidence>
<dbReference type="Pfam" id="PF25601">
    <property type="entry name" value="AAA_lid_14"/>
    <property type="match status" value="1"/>
</dbReference>
<dbReference type="PROSITE" id="PS00676">
    <property type="entry name" value="SIGMA54_INTERACT_2"/>
    <property type="match status" value="1"/>
</dbReference>
<gene>
    <name evidence="6" type="ORF">NP439_00905</name>
</gene>
<dbReference type="PROSITE" id="PS00675">
    <property type="entry name" value="SIGMA54_INTERACT_1"/>
    <property type="match status" value="1"/>
</dbReference>
<dbReference type="CDD" id="cd00009">
    <property type="entry name" value="AAA"/>
    <property type="match status" value="1"/>
</dbReference>
<feature type="domain" description="Sigma-54 factor interaction" evidence="5">
    <location>
        <begin position="269"/>
        <end position="499"/>
    </location>
</feature>
<evidence type="ECO:0000256" key="2">
    <source>
        <dbReference type="ARBA" id="ARBA00022840"/>
    </source>
</evidence>
<dbReference type="InterPro" id="IPR029016">
    <property type="entry name" value="GAF-like_dom_sf"/>
</dbReference>
<dbReference type="Proteomes" id="UP001059773">
    <property type="component" value="Chromosome"/>
</dbReference>
<dbReference type="InterPro" id="IPR025662">
    <property type="entry name" value="Sigma_54_int_dom_ATP-bd_1"/>
</dbReference>